<dbReference type="InterPro" id="IPR050855">
    <property type="entry name" value="NDM-1-like"/>
</dbReference>
<evidence type="ECO:0000313" key="2">
    <source>
        <dbReference type="EMBL" id="PIM51236.1"/>
    </source>
</evidence>
<dbReference type="Gene3D" id="3.60.15.10">
    <property type="entry name" value="Ribonuclease Z/Hydroxyacylglutathione hydrolase-like"/>
    <property type="match status" value="1"/>
</dbReference>
<dbReference type="SUPFAM" id="SSF56281">
    <property type="entry name" value="Metallo-hydrolase/oxidoreductase"/>
    <property type="match status" value="1"/>
</dbReference>
<evidence type="ECO:0000259" key="1">
    <source>
        <dbReference type="SMART" id="SM00849"/>
    </source>
</evidence>
<keyword evidence="2" id="KW-0378">Hydrolase</keyword>
<dbReference type="CDD" id="cd07726">
    <property type="entry name" value="ST1585-like_MBL-fold"/>
    <property type="match status" value="1"/>
</dbReference>
<name>A0A2G9C488_9BURK</name>
<dbReference type="InterPro" id="IPR036866">
    <property type="entry name" value="RibonucZ/Hydroxyglut_hydro"/>
</dbReference>
<dbReference type="OrthoDB" id="9784009at2"/>
<sequence>MEPLGPGLYAVDTAFQRDHFDAAFLVVDSGRAAFIDTGTRHALPRLLGALDALGLPRDAVDWVIPTHVHLDHAGGVGPLMAALPAATMLVHPRGLRHMVDPSALWAGALAVYGEEEMRRSYGELVGVPESRAQASSDEQRIAVGARTLRLIDTPGHARHHHCLWDEASGGWFTGDTFGLSYREFDDAERGAWILPTSTPVQFEPDALRDSIRRMMATRPSRMYLTHYSAVGRDAADVERLAALLLSQIDEMVAIASGLKDAPDRHAALKRELLAMFQRRVREHLGDRIAPTRVAALLAMDVELNAQGLGIWLDRLTRRG</sequence>
<dbReference type="PANTHER" id="PTHR42951:SF22">
    <property type="entry name" value="METALLO BETA-LACTAMASE SUPERFAMILY LIPOPROTEIN"/>
    <property type="match status" value="1"/>
</dbReference>
<dbReference type="PANTHER" id="PTHR42951">
    <property type="entry name" value="METALLO-BETA-LACTAMASE DOMAIN-CONTAINING"/>
    <property type="match status" value="1"/>
</dbReference>
<comment type="caution">
    <text evidence="2">The sequence shown here is derived from an EMBL/GenBank/DDBJ whole genome shotgun (WGS) entry which is preliminary data.</text>
</comment>
<dbReference type="InterPro" id="IPR037482">
    <property type="entry name" value="ST1585_MBL-fold"/>
</dbReference>
<dbReference type="AlphaFoldDB" id="A0A2G9C488"/>
<reference evidence="2 3" key="1">
    <citation type="submission" date="2017-11" db="EMBL/GenBank/DDBJ databases">
        <title>Draft genome sequence of Mitsuaria sp. HWN-4.</title>
        <authorList>
            <person name="Gundlapally S.R."/>
        </authorList>
    </citation>
    <scope>NUCLEOTIDE SEQUENCE [LARGE SCALE GENOMIC DNA]</scope>
    <source>
        <strain evidence="2 3">HWN-4</strain>
    </source>
</reference>
<accession>A0A2G9C488</accession>
<dbReference type="SMART" id="SM00849">
    <property type="entry name" value="Lactamase_B"/>
    <property type="match status" value="1"/>
</dbReference>
<dbReference type="GO" id="GO:0016787">
    <property type="term" value="F:hydrolase activity"/>
    <property type="evidence" value="ECO:0007669"/>
    <property type="project" value="UniProtKB-KW"/>
</dbReference>
<dbReference type="Proteomes" id="UP000231501">
    <property type="component" value="Unassembled WGS sequence"/>
</dbReference>
<gene>
    <name evidence="2" type="ORF">CS062_20855</name>
</gene>
<protein>
    <submittedName>
        <fullName evidence="2">MBL fold metallo-hydrolase</fullName>
    </submittedName>
</protein>
<proteinExistence type="predicted"/>
<dbReference type="Pfam" id="PF00753">
    <property type="entry name" value="Lactamase_B"/>
    <property type="match status" value="1"/>
</dbReference>
<feature type="domain" description="Metallo-beta-lactamase" evidence="1">
    <location>
        <begin position="20"/>
        <end position="226"/>
    </location>
</feature>
<dbReference type="InterPro" id="IPR001279">
    <property type="entry name" value="Metallo-B-lactamas"/>
</dbReference>
<dbReference type="EMBL" id="PEOG01000074">
    <property type="protein sequence ID" value="PIM51236.1"/>
    <property type="molecule type" value="Genomic_DNA"/>
</dbReference>
<keyword evidence="3" id="KW-1185">Reference proteome</keyword>
<evidence type="ECO:0000313" key="3">
    <source>
        <dbReference type="Proteomes" id="UP000231501"/>
    </source>
</evidence>
<organism evidence="2 3">
    <name type="scientific">Roseateles chitinivorans</name>
    <dbReference type="NCBI Taxonomy" id="2917965"/>
    <lineage>
        <taxon>Bacteria</taxon>
        <taxon>Pseudomonadati</taxon>
        <taxon>Pseudomonadota</taxon>
        <taxon>Betaproteobacteria</taxon>
        <taxon>Burkholderiales</taxon>
        <taxon>Sphaerotilaceae</taxon>
        <taxon>Roseateles</taxon>
    </lineage>
</organism>